<dbReference type="InterPro" id="IPR036452">
    <property type="entry name" value="Ribo_hydro-like"/>
</dbReference>
<evidence type="ECO:0000313" key="5">
    <source>
        <dbReference type="Proteomes" id="UP001597277"/>
    </source>
</evidence>
<dbReference type="InterPro" id="IPR001910">
    <property type="entry name" value="Inosine/uridine_hydrolase_dom"/>
</dbReference>
<dbReference type="PANTHER" id="PTHR12304:SF4">
    <property type="entry name" value="URIDINE NUCLEOSIDASE"/>
    <property type="match status" value="1"/>
</dbReference>
<name>A0ABW4L7X4_9MICO</name>
<keyword evidence="1 4" id="KW-0378">Hydrolase</keyword>
<gene>
    <name evidence="4" type="ORF">ACFSE6_17495</name>
</gene>
<accession>A0ABW4L7X4</accession>
<dbReference type="PANTHER" id="PTHR12304">
    <property type="entry name" value="INOSINE-URIDINE PREFERRING NUCLEOSIDE HYDROLASE"/>
    <property type="match status" value="1"/>
</dbReference>
<keyword evidence="2" id="KW-0326">Glycosidase</keyword>
<sequence length="345" mass="36421">MTTETHRPAHRVILDCDPGNGVPATDIDDGLALGLLLASPEVHVEAVTIATGNTHRDVGYRVARTMLDEVGADVPVYAGAASALVEPATPWAERREAGRVSPQATELWSSVPGPGEYDPAGDYSAAAEIARRVAAEPGEITIVAVGPLTNIAHAMQLHPGLARDARRIVIMGGAFDVPGFLQELNFGIDPEAAQVVLASGGDITLVPLDVTITTTLLLDDVDRLRGVSTPVAQYLATTTAPWIRYCESEREMSGCRLHDPLAAAVLLDPELVSVERAAVDVQLTGLVRSRPVRWDPNGVKLATGIDLPAGTEIDIVVGVDNARLVDLLLTELARTDATQLTPAAQ</sequence>
<reference evidence="5" key="1">
    <citation type="journal article" date="2019" name="Int. J. Syst. Evol. Microbiol.">
        <title>The Global Catalogue of Microorganisms (GCM) 10K type strain sequencing project: providing services to taxonomists for standard genome sequencing and annotation.</title>
        <authorList>
            <consortium name="The Broad Institute Genomics Platform"/>
            <consortium name="The Broad Institute Genome Sequencing Center for Infectious Disease"/>
            <person name="Wu L."/>
            <person name="Ma J."/>
        </authorList>
    </citation>
    <scope>NUCLEOTIDE SEQUENCE [LARGE SCALE GENOMIC DNA]</scope>
    <source>
        <strain evidence="5">JCM 17130</strain>
    </source>
</reference>
<organism evidence="4 5">
    <name type="scientific">Georgenia deserti</name>
    <dbReference type="NCBI Taxonomy" id="2093781"/>
    <lineage>
        <taxon>Bacteria</taxon>
        <taxon>Bacillati</taxon>
        <taxon>Actinomycetota</taxon>
        <taxon>Actinomycetes</taxon>
        <taxon>Micrococcales</taxon>
        <taxon>Bogoriellaceae</taxon>
        <taxon>Georgenia</taxon>
    </lineage>
</organism>
<proteinExistence type="predicted"/>
<dbReference type="GO" id="GO:0016787">
    <property type="term" value="F:hydrolase activity"/>
    <property type="evidence" value="ECO:0007669"/>
    <property type="project" value="UniProtKB-KW"/>
</dbReference>
<comment type="caution">
    <text evidence="4">The sequence shown here is derived from an EMBL/GenBank/DDBJ whole genome shotgun (WGS) entry which is preliminary data.</text>
</comment>
<feature type="domain" description="Inosine/uridine-preferring nucleoside hydrolase" evidence="3">
    <location>
        <begin position="12"/>
        <end position="306"/>
    </location>
</feature>
<dbReference type="InterPro" id="IPR023186">
    <property type="entry name" value="IUNH"/>
</dbReference>
<dbReference type="Pfam" id="PF01156">
    <property type="entry name" value="IU_nuc_hydro"/>
    <property type="match status" value="1"/>
</dbReference>
<evidence type="ECO:0000259" key="3">
    <source>
        <dbReference type="Pfam" id="PF01156"/>
    </source>
</evidence>
<dbReference type="EMBL" id="JBHUEE010000011">
    <property type="protein sequence ID" value="MFD1719643.1"/>
    <property type="molecule type" value="Genomic_DNA"/>
</dbReference>
<dbReference type="SUPFAM" id="SSF53590">
    <property type="entry name" value="Nucleoside hydrolase"/>
    <property type="match status" value="1"/>
</dbReference>
<dbReference type="RefSeq" id="WP_388010350.1">
    <property type="nucleotide sequence ID" value="NZ_JBHUEE010000011.1"/>
</dbReference>
<dbReference type="Proteomes" id="UP001597277">
    <property type="component" value="Unassembled WGS sequence"/>
</dbReference>
<protein>
    <submittedName>
        <fullName evidence="4">Nucleoside hydrolase</fullName>
    </submittedName>
</protein>
<evidence type="ECO:0000256" key="2">
    <source>
        <dbReference type="ARBA" id="ARBA00023295"/>
    </source>
</evidence>
<evidence type="ECO:0000256" key="1">
    <source>
        <dbReference type="ARBA" id="ARBA00022801"/>
    </source>
</evidence>
<dbReference type="Gene3D" id="3.90.245.10">
    <property type="entry name" value="Ribonucleoside hydrolase-like"/>
    <property type="match status" value="1"/>
</dbReference>
<evidence type="ECO:0000313" key="4">
    <source>
        <dbReference type="EMBL" id="MFD1719643.1"/>
    </source>
</evidence>
<keyword evidence="5" id="KW-1185">Reference proteome</keyword>